<dbReference type="GO" id="GO:0003676">
    <property type="term" value="F:nucleic acid binding"/>
    <property type="evidence" value="ECO:0007669"/>
    <property type="project" value="InterPro"/>
</dbReference>
<evidence type="ECO:0000313" key="2">
    <source>
        <dbReference type="EMBL" id="CAL5136096.1"/>
    </source>
</evidence>
<dbReference type="PANTHER" id="PTHR47331">
    <property type="entry name" value="PHD-TYPE DOMAIN-CONTAINING PROTEIN"/>
    <property type="match status" value="1"/>
</dbReference>
<reference evidence="2" key="1">
    <citation type="submission" date="2024-06" db="EMBL/GenBank/DDBJ databases">
        <authorList>
            <person name="Liu X."/>
            <person name="Lenzi L."/>
            <person name="Haldenby T S."/>
            <person name="Uol C."/>
        </authorList>
    </citation>
    <scope>NUCLEOTIDE SEQUENCE</scope>
</reference>
<comment type="caution">
    <text evidence="2">The sequence shown here is derived from an EMBL/GenBank/DDBJ whole genome shotgun (WGS) entry which is preliminary data.</text>
</comment>
<dbReference type="InterPro" id="IPR021109">
    <property type="entry name" value="Peptidase_aspartic_dom_sf"/>
</dbReference>
<evidence type="ECO:0000313" key="3">
    <source>
        <dbReference type="Proteomes" id="UP001497525"/>
    </source>
</evidence>
<accession>A0AAV2TIB9</accession>
<proteinExistence type="predicted"/>
<dbReference type="InterPro" id="IPR008042">
    <property type="entry name" value="Retrotrans_Pao"/>
</dbReference>
<dbReference type="Pfam" id="PF05380">
    <property type="entry name" value="Peptidase_A17"/>
    <property type="match status" value="1"/>
</dbReference>
<name>A0AAV2TIB9_CALDB</name>
<gene>
    <name evidence="2" type="ORF">CDAUBV1_LOCUS10179</name>
</gene>
<organism evidence="2 3">
    <name type="scientific">Calicophoron daubneyi</name>
    <name type="common">Rumen fluke</name>
    <name type="synonym">Paramphistomum daubneyi</name>
    <dbReference type="NCBI Taxonomy" id="300641"/>
    <lineage>
        <taxon>Eukaryota</taxon>
        <taxon>Metazoa</taxon>
        <taxon>Spiralia</taxon>
        <taxon>Lophotrochozoa</taxon>
        <taxon>Platyhelminthes</taxon>
        <taxon>Trematoda</taxon>
        <taxon>Digenea</taxon>
        <taxon>Plagiorchiida</taxon>
        <taxon>Pronocephalata</taxon>
        <taxon>Paramphistomoidea</taxon>
        <taxon>Paramphistomidae</taxon>
        <taxon>Calicophoron</taxon>
    </lineage>
</organism>
<dbReference type="Pfam" id="PF17921">
    <property type="entry name" value="Integrase_H2C2"/>
    <property type="match status" value="1"/>
</dbReference>
<dbReference type="SUPFAM" id="SSF56672">
    <property type="entry name" value="DNA/RNA polymerases"/>
    <property type="match status" value="1"/>
</dbReference>
<dbReference type="CDD" id="cd01644">
    <property type="entry name" value="RT_pepA17"/>
    <property type="match status" value="1"/>
</dbReference>
<dbReference type="InterPro" id="IPR012337">
    <property type="entry name" value="RNaseH-like_sf"/>
</dbReference>
<dbReference type="Pfam" id="PF18701">
    <property type="entry name" value="DUF5641"/>
    <property type="match status" value="1"/>
</dbReference>
<dbReference type="GO" id="GO:0015074">
    <property type="term" value="P:DNA integration"/>
    <property type="evidence" value="ECO:0007669"/>
    <property type="project" value="InterPro"/>
</dbReference>
<dbReference type="PROSITE" id="PS50994">
    <property type="entry name" value="INTEGRASE"/>
    <property type="match status" value="1"/>
</dbReference>
<dbReference type="Proteomes" id="UP001497525">
    <property type="component" value="Unassembled WGS sequence"/>
</dbReference>
<dbReference type="PANTHER" id="PTHR47331:SF1">
    <property type="entry name" value="GAG-LIKE PROTEIN"/>
    <property type="match status" value="1"/>
</dbReference>
<dbReference type="InterPro" id="IPR001584">
    <property type="entry name" value="Integrase_cat-core"/>
</dbReference>
<dbReference type="EMBL" id="CAXLJL010000290">
    <property type="protein sequence ID" value="CAL5136096.1"/>
    <property type="molecule type" value="Genomic_DNA"/>
</dbReference>
<feature type="domain" description="Integrase catalytic" evidence="1">
    <location>
        <begin position="1224"/>
        <end position="1410"/>
    </location>
</feature>
<dbReference type="Gene3D" id="2.40.70.10">
    <property type="entry name" value="Acid Proteases"/>
    <property type="match status" value="1"/>
</dbReference>
<dbReference type="InterPro" id="IPR036397">
    <property type="entry name" value="RNaseH_sf"/>
</dbReference>
<sequence length="1525" mass="171881">MIDGLLTECKRVSNTADALSHLAVRMQNCNLSLTQMNYQADLNSLSTLEGVVRGLPHALQVQWAEEADRILVAGREPNFYDLTQFVTNRSRVARGRFGQLAERCVEPSKSAGANLGARAKEYRREVAKSAMLTTSGSGSNALVCPMCACSHRLADCAAFAKLSVPERWDAAKRIRACFSCLESSHRSSACRRKSACDVDNCPKLHHKLLHVLRGSKEEQSNTEDKVCNAASVKKSVRLGVLPVKVHTSKGTVETLAFLDSGSDTTLIKRSFMDRHGIKGAPLTLTVSTLGGTRKSDSVKVGFTILSIDEREHIKLEEAYAVDDIPIRPPTTNRDEANKWPHLKDIDFYDTTCKEVTLLIGCDVPEAHWALDQRISGRKLPYAVQTLLGWVLCGPVGEVNKSQAFIHLANVDAEMLEQLKSLYNNEFCDTSTLDSSPSQDDVRVINMLEENARLTDGRFEFPLPWRDAKPCLPDNRSMAERRLAHLRRRLTRDCTLFGKYKVVMQHNIDRGYMETLNASPCAREDEPCWYLPHHPVLNPKKPDKLRIVFDCAAKFGNVSLNDKLLQGPDLTNNLVAILTRFRLYAVAVAADIEEMFFQVRVPEKDRNALRVLWWPEHDLARDPVDYRLTVHPFGAVSSPCCANLALRKTASTFGHLFDPGVTKAIVENFYVDDYLTSFTDKQTASVHVSQIASLLSMGGFRLTKWFSNNRAVINDIPESERAKSLKEIAATCLPIERALGVTWDAESDEFVLSFCLPDKPVTRRGILSAVSSLFDPLGFVSPWLLPGKILLQDLCRKKLGWDDPLSEEDLNRWKSWTVLFQQLQEVRVPRRIGPCGVSLEHAEVHVFSDASEVGYGAVAYMCVPDALGRRISNLLISKARVAPLKGVSIPRLELAAAKLAVQVGHSLCGCLPVDSRKFSYWSDSMVVLYYINNASTRFSTFVSNRLAYIHDNSHPDQWRHISSEENPADMTSRGLTSRRGLATWLSGPTFLQSGPKTWPNAFKIEPPVSGIELKKAKVNLIFQASDSLHSLLLRYSSWHKLLRAVAWILRFKDYWLTMKTRQQRHTVRLGNINKREIEMAERSVVSLVQWLTFRKEMLVLTTRTSTGNKSLRKDSPLLRLAPVVIDGVLRVGGRLEKSSLPYESKHPILLPRLHHVTDLVIRHHHLTEGHAGVHHVLAVTRMRFWIIGGASTVKRAIGNCMICRRLNAQPGEQMMAPLPTARVQTGWYPFMHVGLDYFGPIEVKCARSREKRYGCIITCLQSRAVYLDVAYDMSTDAFLLLLSRFVARRGLPSDIYSDNGSNFVGASKVLSDWVTTLDKNRLNDKMLERGVHWHFNPPYASHRGGVWERIIRSVRKLLSAVCNEQLLDDEALASALIEIERILNNRPLTPVSNEDSNTCALTPNHLLLMRESAGLNPSETLTERYSSRWKQIQHIAKTFWKRWTKEYLPLLQVRQKWARPKRNFVEGDVVLVANEASTKNQWPLGRVVKAHVSEDGQTRMVEVRTAKGVLLRDVRRLCLLESEQAN</sequence>
<protein>
    <recommendedName>
        <fullName evidence="1">Integrase catalytic domain-containing protein</fullName>
    </recommendedName>
</protein>
<dbReference type="InterPro" id="IPR040676">
    <property type="entry name" value="DUF5641"/>
</dbReference>
<dbReference type="SUPFAM" id="SSF53098">
    <property type="entry name" value="Ribonuclease H-like"/>
    <property type="match status" value="1"/>
</dbReference>
<evidence type="ECO:0000259" key="1">
    <source>
        <dbReference type="PROSITE" id="PS50994"/>
    </source>
</evidence>
<dbReference type="InterPro" id="IPR043502">
    <property type="entry name" value="DNA/RNA_pol_sf"/>
</dbReference>
<dbReference type="Gene3D" id="3.30.420.10">
    <property type="entry name" value="Ribonuclease H-like superfamily/Ribonuclease H"/>
    <property type="match status" value="1"/>
</dbReference>
<dbReference type="InterPro" id="IPR041588">
    <property type="entry name" value="Integrase_H2C2"/>
</dbReference>